<evidence type="ECO:0000313" key="2">
    <source>
        <dbReference type="EMBL" id="TDE43564.1"/>
    </source>
</evidence>
<keyword evidence="2" id="KW-0808">Transferase</keyword>
<dbReference type="InterPro" id="IPR016181">
    <property type="entry name" value="Acyl_CoA_acyltransferase"/>
</dbReference>
<dbReference type="CDD" id="cd04301">
    <property type="entry name" value="NAT_SF"/>
    <property type="match status" value="1"/>
</dbReference>
<dbReference type="InterPro" id="IPR039143">
    <property type="entry name" value="GNPNAT1-like"/>
</dbReference>
<evidence type="ECO:0000313" key="3">
    <source>
        <dbReference type="Proteomes" id="UP000294814"/>
    </source>
</evidence>
<dbReference type="Gene3D" id="3.40.630.30">
    <property type="match status" value="1"/>
</dbReference>
<dbReference type="SUPFAM" id="SSF55729">
    <property type="entry name" value="Acyl-CoA N-acyltransferases (Nat)"/>
    <property type="match status" value="1"/>
</dbReference>
<dbReference type="GO" id="GO:0008080">
    <property type="term" value="F:N-acetyltransferase activity"/>
    <property type="evidence" value="ECO:0007669"/>
    <property type="project" value="TreeGrafter"/>
</dbReference>
<dbReference type="PANTHER" id="PTHR13355">
    <property type="entry name" value="GLUCOSAMINE 6-PHOSPHATE N-ACETYLTRANSFERASE"/>
    <property type="match status" value="1"/>
</dbReference>
<proteinExistence type="predicted"/>
<organism evidence="2 3">
    <name type="scientific">Flavobacterium rhamnosiphilum</name>
    <dbReference type="NCBI Taxonomy" id="2541724"/>
    <lineage>
        <taxon>Bacteria</taxon>
        <taxon>Pseudomonadati</taxon>
        <taxon>Bacteroidota</taxon>
        <taxon>Flavobacteriia</taxon>
        <taxon>Flavobacteriales</taxon>
        <taxon>Flavobacteriaceae</taxon>
        <taxon>Flavobacterium</taxon>
    </lineage>
</organism>
<dbReference type="RefSeq" id="WP_131916516.1">
    <property type="nucleotide sequence ID" value="NZ_SMLG01000007.1"/>
</dbReference>
<dbReference type="PANTHER" id="PTHR13355:SF22">
    <property type="entry name" value="SLL0786 PROTEIN"/>
    <property type="match status" value="1"/>
</dbReference>
<accession>A0A4R5F6R7</accession>
<dbReference type="OrthoDB" id="2352823at2"/>
<dbReference type="AlphaFoldDB" id="A0A4R5F6R7"/>
<keyword evidence="3" id="KW-1185">Reference proteome</keyword>
<dbReference type="Pfam" id="PF13673">
    <property type="entry name" value="Acetyltransf_10"/>
    <property type="match status" value="1"/>
</dbReference>
<dbReference type="PROSITE" id="PS51186">
    <property type="entry name" value="GNAT"/>
    <property type="match status" value="1"/>
</dbReference>
<feature type="domain" description="N-acetyltransferase" evidence="1">
    <location>
        <begin position="2"/>
        <end position="144"/>
    </location>
</feature>
<reference evidence="2 3" key="1">
    <citation type="submission" date="2019-03" db="EMBL/GenBank/DDBJ databases">
        <title>Novel species of Flavobacterium.</title>
        <authorList>
            <person name="Liu Q."/>
            <person name="Xin Y.-H."/>
        </authorList>
    </citation>
    <scope>NUCLEOTIDE SEQUENCE [LARGE SCALE GENOMIC DNA]</scope>
    <source>
        <strain evidence="2 3">LB3P52</strain>
    </source>
</reference>
<name>A0A4R5F6R7_9FLAO</name>
<protein>
    <submittedName>
        <fullName evidence="2">GNAT family N-acetyltransferase</fullName>
    </submittedName>
</protein>
<comment type="caution">
    <text evidence="2">The sequence shown here is derived from an EMBL/GenBank/DDBJ whole genome shotgun (WGS) entry which is preliminary data.</text>
</comment>
<sequence>MLEIKQITILDPLYQLERELRNKILLRPIGIPDNAWEMNDDKAWHFVAIENDHLLGCVILVPIDSTKEKVQLMQMAVDTNLQGKGIGKLLVIELLEFCKRQGIKEVTCHSREYANEFYRKLGFEIYDEPFEEAGIRHNHMRINL</sequence>
<gene>
    <name evidence="2" type="ORF">E0I26_10960</name>
</gene>
<dbReference type="EMBL" id="SMLG01000007">
    <property type="protein sequence ID" value="TDE43564.1"/>
    <property type="molecule type" value="Genomic_DNA"/>
</dbReference>
<dbReference type="InterPro" id="IPR000182">
    <property type="entry name" value="GNAT_dom"/>
</dbReference>
<evidence type="ECO:0000259" key="1">
    <source>
        <dbReference type="PROSITE" id="PS51186"/>
    </source>
</evidence>
<dbReference type="Proteomes" id="UP000294814">
    <property type="component" value="Unassembled WGS sequence"/>
</dbReference>